<dbReference type="EMBL" id="PZHR01000088">
    <property type="protein sequence ID" value="PTK57817.1"/>
    <property type="molecule type" value="Genomic_DNA"/>
</dbReference>
<keyword evidence="1" id="KW-0812">Transmembrane</keyword>
<dbReference type="Proteomes" id="UP000240400">
    <property type="component" value="Unassembled WGS sequence"/>
</dbReference>
<name>A0A2T4S889_9STAP</name>
<gene>
    <name evidence="2" type="ORF">BUZ61_11785</name>
</gene>
<proteinExistence type="predicted"/>
<evidence type="ECO:0000313" key="3">
    <source>
        <dbReference type="Proteomes" id="UP000240400"/>
    </source>
</evidence>
<accession>A0A2T4S889</accession>
<evidence type="ECO:0000256" key="1">
    <source>
        <dbReference type="SAM" id="Phobius"/>
    </source>
</evidence>
<keyword evidence="1" id="KW-1133">Transmembrane helix</keyword>
<dbReference type="RefSeq" id="WP_107644503.1">
    <property type="nucleotide sequence ID" value="NZ_JBCLTV010000013.1"/>
</dbReference>
<protein>
    <submittedName>
        <fullName evidence="2">Uncharacterized protein</fullName>
    </submittedName>
</protein>
<reference evidence="2 3" key="1">
    <citation type="journal article" date="2016" name="Front. Microbiol.">
        <title>Comprehensive Phylogenetic Analysis of Bovine Non-aureus Staphylococci Species Based on Whole-Genome Sequencing.</title>
        <authorList>
            <person name="Naushad S."/>
            <person name="Barkema H.W."/>
            <person name="Luby C."/>
            <person name="Condas L.A."/>
            <person name="Nobrega D.B."/>
            <person name="Carson D.A."/>
            <person name="De Buck J."/>
        </authorList>
    </citation>
    <scope>NUCLEOTIDE SEQUENCE [LARGE SCALE GENOMIC DNA]</scope>
    <source>
        <strain evidence="2 3">SNUC 4337</strain>
    </source>
</reference>
<comment type="caution">
    <text evidence="2">The sequence shown here is derived from an EMBL/GenBank/DDBJ whole genome shotgun (WGS) entry which is preliminary data.</text>
</comment>
<organism evidence="2 3">
    <name type="scientific">Staphylococcus nepalensis</name>
    <dbReference type="NCBI Taxonomy" id="214473"/>
    <lineage>
        <taxon>Bacteria</taxon>
        <taxon>Bacillati</taxon>
        <taxon>Bacillota</taxon>
        <taxon>Bacilli</taxon>
        <taxon>Bacillales</taxon>
        <taxon>Staphylococcaceae</taxon>
        <taxon>Staphylococcus</taxon>
    </lineage>
</organism>
<keyword evidence="1" id="KW-0472">Membrane</keyword>
<feature type="transmembrane region" description="Helical" evidence="1">
    <location>
        <begin position="6"/>
        <end position="31"/>
    </location>
</feature>
<dbReference type="AlphaFoldDB" id="A0A2T4S889"/>
<evidence type="ECO:0000313" key="2">
    <source>
        <dbReference type="EMBL" id="PTK57817.1"/>
    </source>
</evidence>
<sequence>MDSSMLIVSILTFITNLAMLVIAIFGIVIPIKSNFRKEQERSDKAMGILNTIVGDKNRRLNLNISVLEICKIEPLTETELNKEESTEEKSLSMKEAHDIKIVQIDFDFKNSA</sequence>